<dbReference type="HOGENOM" id="CLU_1626160_0_0_11"/>
<dbReference type="Proteomes" id="UP000017984">
    <property type="component" value="Chromosome"/>
</dbReference>
<proteinExistence type="predicted"/>
<evidence type="ECO:0000313" key="2">
    <source>
        <dbReference type="Proteomes" id="UP000017984"/>
    </source>
</evidence>
<keyword evidence="2" id="KW-1185">Reference proteome</keyword>
<dbReference type="AlphaFoldDB" id="V6KTC6"/>
<sequence length="163" mass="17959">MASVGETNPAHPCLLHELLRLTPKLVRFKRATQFINDHVARVLIDLPGLLLLPLLPKLESDERHINGLGQREHPLAVVHLGLLLNDLVALSRLINILSPPRPADLGWTLGDKSQEHDAEEPMILARLDKGFHFSLIPGASLRRILADINEQDPLALMGEAGGE</sequence>
<accession>V6KTC6</accession>
<dbReference type="PATRIC" id="fig|1352936.5.peg.1312"/>
<organism evidence="1 2">
    <name type="scientific">Streptomyces roseochromogenus subsp. oscitans DS 12.976</name>
    <dbReference type="NCBI Taxonomy" id="1352936"/>
    <lineage>
        <taxon>Bacteria</taxon>
        <taxon>Bacillati</taxon>
        <taxon>Actinomycetota</taxon>
        <taxon>Actinomycetes</taxon>
        <taxon>Kitasatosporales</taxon>
        <taxon>Streptomycetaceae</taxon>
        <taxon>Streptomyces</taxon>
    </lineage>
</organism>
<name>V6KTC6_STRRC</name>
<comment type="caution">
    <text evidence="1">The sequence shown here is derived from an EMBL/GenBank/DDBJ whole genome shotgun (WGS) entry which is preliminary data.</text>
</comment>
<reference evidence="1 2" key="1">
    <citation type="journal article" date="2014" name="Genome Announc.">
        <title>Draft Genome Sequence of Streptomyces roseochromogenes subsp. oscitans DS 12.976, Producer of the Aminocoumarin Antibiotic Clorobiocin.</title>
        <authorList>
            <person name="Ruckert C."/>
            <person name="Kalinowski J."/>
            <person name="Heide L."/>
            <person name="Apel A.K."/>
        </authorList>
    </citation>
    <scope>NUCLEOTIDE SEQUENCE [LARGE SCALE GENOMIC DNA]</scope>
    <source>
        <strain evidence="1 2">DS 12.976</strain>
    </source>
</reference>
<gene>
    <name evidence="1" type="ORF">M878_06110</name>
</gene>
<evidence type="ECO:0000313" key="1">
    <source>
        <dbReference type="EMBL" id="EST35392.1"/>
    </source>
</evidence>
<dbReference type="EMBL" id="AWQX01000054">
    <property type="protein sequence ID" value="EST35392.1"/>
    <property type="molecule type" value="Genomic_DNA"/>
</dbReference>
<protein>
    <submittedName>
        <fullName evidence="1">Uncharacterized protein</fullName>
    </submittedName>
</protein>